<feature type="transmembrane region" description="Helical" evidence="7">
    <location>
        <begin position="285"/>
        <end position="303"/>
    </location>
</feature>
<evidence type="ECO:0000313" key="10">
    <source>
        <dbReference type="EMBL" id="MEI4463906.1"/>
    </source>
</evidence>
<evidence type="ECO:0000313" key="12">
    <source>
        <dbReference type="Proteomes" id="UP001387110"/>
    </source>
</evidence>
<accession>A0AAW3MDW9</accession>
<keyword evidence="5 7" id="KW-1133">Transmembrane helix</keyword>
<organism evidence="9 11">
    <name type="scientific">Exiguobacterium indicum</name>
    <dbReference type="NCBI Taxonomy" id="296995"/>
    <lineage>
        <taxon>Bacteria</taxon>
        <taxon>Bacillati</taxon>
        <taxon>Bacillota</taxon>
        <taxon>Bacilli</taxon>
        <taxon>Bacillales</taxon>
        <taxon>Bacillales Family XII. Incertae Sedis</taxon>
        <taxon>Exiguobacterium</taxon>
    </lineage>
</organism>
<name>A0AAW3MDW9_9BACL</name>
<dbReference type="Gene3D" id="1.20.1250.20">
    <property type="entry name" value="MFS general substrate transporter like domains"/>
    <property type="match status" value="1"/>
</dbReference>
<reference evidence="9 11" key="1">
    <citation type="journal article" date="2016" name="Front. Microbiol.">
        <title>Genomic Resource of Rice Seed Associated Bacteria.</title>
        <authorList>
            <person name="Midha S."/>
            <person name="Bansal K."/>
            <person name="Sharma S."/>
            <person name="Kumar N."/>
            <person name="Patil P.P."/>
            <person name="Chaudhry V."/>
            <person name="Patil P.B."/>
        </authorList>
    </citation>
    <scope>NUCLEOTIDE SEQUENCE [LARGE SCALE GENOMIC DNA]</scope>
    <source>
        <strain evidence="9 11">RSA11</strain>
    </source>
</reference>
<dbReference type="RefSeq" id="WP_035397645.1">
    <property type="nucleotide sequence ID" value="NZ_JBAWKY010000007.1"/>
</dbReference>
<dbReference type="GO" id="GO:0005886">
    <property type="term" value="C:plasma membrane"/>
    <property type="evidence" value="ECO:0007669"/>
    <property type="project" value="UniProtKB-SubCell"/>
</dbReference>
<dbReference type="EMBL" id="JBAWKY010000007">
    <property type="protein sequence ID" value="MEI4463906.1"/>
    <property type="molecule type" value="Genomic_DNA"/>
</dbReference>
<evidence type="ECO:0000313" key="9">
    <source>
        <dbReference type="EMBL" id="KTR27088.1"/>
    </source>
</evidence>
<evidence type="ECO:0000256" key="4">
    <source>
        <dbReference type="ARBA" id="ARBA00022692"/>
    </source>
</evidence>
<gene>
    <name evidence="9" type="ORF">RSA11_07330</name>
    <name evidence="10" type="ORF">SZL87_15880</name>
</gene>
<feature type="transmembrane region" description="Helical" evidence="7">
    <location>
        <begin position="74"/>
        <end position="94"/>
    </location>
</feature>
<dbReference type="AlphaFoldDB" id="A0AAW3MDW9"/>
<dbReference type="EMBL" id="LDQV01000018">
    <property type="protein sequence ID" value="KTR27088.1"/>
    <property type="molecule type" value="Genomic_DNA"/>
</dbReference>
<keyword evidence="2" id="KW-0813">Transport</keyword>
<feature type="domain" description="Major facilitator superfamily (MFS) profile" evidence="8">
    <location>
        <begin position="8"/>
        <end position="395"/>
    </location>
</feature>
<dbReference type="PANTHER" id="PTHR23513:SF6">
    <property type="entry name" value="MAJOR FACILITATOR SUPERFAMILY ASSOCIATED DOMAIN-CONTAINING PROTEIN"/>
    <property type="match status" value="1"/>
</dbReference>
<dbReference type="InterPro" id="IPR011701">
    <property type="entry name" value="MFS"/>
</dbReference>
<feature type="transmembrane region" description="Helical" evidence="7">
    <location>
        <begin position="343"/>
        <end position="366"/>
    </location>
</feature>
<protein>
    <submittedName>
        <fullName evidence="9">MFS transporter</fullName>
    </submittedName>
</protein>
<evidence type="ECO:0000256" key="7">
    <source>
        <dbReference type="SAM" id="Phobius"/>
    </source>
</evidence>
<keyword evidence="12" id="KW-1185">Reference proteome</keyword>
<dbReference type="InterPro" id="IPR020846">
    <property type="entry name" value="MFS_dom"/>
</dbReference>
<feature type="transmembrane region" description="Helical" evidence="7">
    <location>
        <begin position="100"/>
        <end position="118"/>
    </location>
</feature>
<keyword evidence="4 7" id="KW-0812">Transmembrane</keyword>
<evidence type="ECO:0000256" key="3">
    <source>
        <dbReference type="ARBA" id="ARBA00022475"/>
    </source>
</evidence>
<evidence type="ECO:0000259" key="8">
    <source>
        <dbReference type="PROSITE" id="PS50850"/>
    </source>
</evidence>
<keyword evidence="6 7" id="KW-0472">Membrane</keyword>
<dbReference type="Proteomes" id="UP000072605">
    <property type="component" value="Unassembled WGS sequence"/>
</dbReference>
<evidence type="ECO:0000256" key="2">
    <source>
        <dbReference type="ARBA" id="ARBA00022448"/>
    </source>
</evidence>
<feature type="transmembrane region" description="Helical" evidence="7">
    <location>
        <begin position="372"/>
        <end position="391"/>
    </location>
</feature>
<feature type="transmembrane region" description="Helical" evidence="7">
    <location>
        <begin position="139"/>
        <end position="159"/>
    </location>
</feature>
<feature type="transmembrane region" description="Helical" evidence="7">
    <location>
        <begin position="258"/>
        <end position="278"/>
    </location>
</feature>
<feature type="transmembrane region" description="Helical" evidence="7">
    <location>
        <begin position="309"/>
        <end position="331"/>
    </location>
</feature>
<dbReference type="SUPFAM" id="SSF103473">
    <property type="entry name" value="MFS general substrate transporter"/>
    <property type="match status" value="1"/>
</dbReference>
<dbReference type="PROSITE" id="PS50850">
    <property type="entry name" value="MFS"/>
    <property type="match status" value="1"/>
</dbReference>
<dbReference type="PANTHER" id="PTHR23513">
    <property type="entry name" value="INTEGRAL MEMBRANE EFFLUX PROTEIN-RELATED"/>
    <property type="match status" value="1"/>
</dbReference>
<proteinExistence type="predicted"/>
<comment type="caution">
    <text evidence="9">The sequence shown here is derived from an EMBL/GenBank/DDBJ whole genome shotgun (WGS) entry which is preliminary data.</text>
</comment>
<reference evidence="10 12" key="2">
    <citation type="submission" date="2023-12" db="EMBL/GenBank/DDBJ databases">
        <authorList>
            <person name="Easwaran N."/>
            <person name="Lazarus H.P.S."/>
        </authorList>
    </citation>
    <scope>NUCLEOTIDE SEQUENCE [LARGE SCALE GENOMIC DNA]</scope>
    <source>
        <strain evidence="10 12">VIT-2023</strain>
    </source>
</reference>
<dbReference type="Proteomes" id="UP001387110">
    <property type="component" value="Unassembled WGS sequence"/>
</dbReference>
<evidence type="ECO:0000256" key="6">
    <source>
        <dbReference type="ARBA" id="ARBA00023136"/>
    </source>
</evidence>
<feature type="transmembrane region" description="Helical" evidence="7">
    <location>
        <begin position="165"/>
        <end position="184"/>
    </location>
</feature>
<evidence type="ECO:0000313" key="11">
    <source>
        <dbReference type="Proteomes" id="UP000072605"/>
    </source>
</evidence>
<dbReference type="InterPro" id="IPR036259">
    <property type="entry name" value="MFS_trans_sf"/>
</dbReference>
<evidence type="ECO:0000256" key="1">
    <source>
        <dbReference type="ARBA" id="ARBA00004651"/>
    </source>
</evidence>
<dbReference type="CDD" id="cd06173">
    <property type="entry name" value="MFS_MefA_like"/>
    <property type="match status" value="1"/>
</dbReference>
<evidence type="ECO:0000256" key="5">
    <source>
        <dbReference type="ARBA" id="ARBA00022989"/>
    </source>
</evidence>
<keyword evidence="3" id="KW-1003">Cell membrane</keyword>
<dbReference type="GO" id="GO:0022857">
    <property type="term" value="F:transmembrane transporter activity"/>
    <property type="evidence" value="ECO:0007669"/>
    <property type="project" value="InterPro"/>
</dbReference>
<feature type="transmembrane region" description="Helical" evidence="7">
    <location>
        <begin position="222"/>
        <end position="246"/>
    </location>
</feature>
<dbReference type="Pfam" id="PF07690">
    <property type="entry name" value="MFS_1"/>
    <property type="match status" value="1"/>
</dbReference>
<feature type="transmembrane region" description="Helical" evidence="7">
    <location>
        <begin position="12"/>
        <end position="35"/>
    </location>
</feature>
<comment type="subcellular location">
    <subcellularLocation>
        <location evidence="1">Cell membrane</location>
        <topology evidence="1">Multi-pass membrane protein</topology>
    </subcellularLocation>
</comment>
<feature type="transmembrane region" description="Helical" evidence="7">
    <location>
        <begin position="41"/>
        <end position="62"/>
    </location>
</feature>
<sequence>MAVLRNQRFVFMWLSGMTLTLGFAIFFLSVSWLTIDVLRQPALLGLILTAVSLPRVIMMVFGGVFADRFQKSRLLFWTNLGQAFLMLGVVLLHYADAYSVGTLLLISVVFGILDGMSYPALSSLLPSLVPASQLQRANSLFQGSLELMFVIGPFLAGLLLTQGGFGLSFGTAMILIFIAAVLVLPRLIRDPIPDTSVLSIRQVLRDLREGIRYVKETPVLRAGTLSIAIVNLFVMGPLIMSIPILVGAAKGSAADLSLIEGGLAVGTFVASVVVLFLRSIHRGRFVFRALFLTLGAFLLYTQVASIPLLAFTAAMSGFLLMLVYLPTVTILQERSDPDKIGRVMSIMALAASGLEPIAFAVLSLLVAIEIPIQFLLIAFAVIGVVCGLLLYRRSRDFRNIS</sequence>